<dbReference type="GO" id="GO:0030544">
    <property type="term" value="F:Hsp70 protein binding"/>
    <property type="evidence" value="ECO:0007669"/>
    <property type="project" value="InterPro"/>
</dbReference>
<evidence type="ECO:0000256" key="4">
    <source>
        <dbReference type="ARBA" id="ARBA00022833"/>
    </source>
</evidence>
<dbReference type="Pfam" id="PF00226">
    <property type="entry name" value="DnaJ"/>
    <property type="match status" value="1"/>
</dbReference>
<dbReference type="GO" id="GO:0006457">
    <property type="term" value="P:protein folding"/>
    <property type="evidence" value="ECO:0007669"/>
    <property type="project" value="InterPro"/>
</dbReference>
<proteinExistence type="predicted"/>
<feature type="domain" description="CR-type" evidence="9">
    <location>
        <begin position="141"/>
        <end position="222"/>
    </location>
</feature>
<evidence type="ECO:0000259" key="9">
    <source>
        <dbReference type="PROSITE" id="PS51188"/>
    </source>
</evidence>
<evidence type="ECO:0000313" key="11">
    <source>
        <dbReference type="EMBL" id="RDW25267.1"/>
    </source>
</evidence>
<dbReference type="InterPro" id="IPR018253">
    <property type="entry name" value="DnaJ_domain_CS"/>
</dbReference>
<dbReference type="InterPro" id="IPR036869">
    <property type="entry name" value="J_dom_sf"/>
</dbReference>
<evidence type="ECO:0000256" key="6">
    <source>
        <dbReference type="PROSITE-ProRule" id="PRU00546"/>
    </source>
</evidence>
<name>A0A1H6PTA9_YARLL</name>
<feature type="chain" id="PRO_5036020528" evidence="7">
    <location>
        <begin position="23"/>
        <end position="361"/>
    </location>
</feature>
<dbReference type="PANTHER" id="PTHR43888">
    <property type="entry name" value="DNAJ-LIKE-2, ISOFORM A-RELATED"/>
    <property type="match status" value="1"/>
</dbReference>
<dbReference type="InterPro" id="IPR008971">
    <property type="entry name" value="HSP40/DnaJ_pept-bd"/>
</dbReference>
<protein>
    <submittedName>
        <fullName evidence="10">Uncharacterized protein</fullName>
    </submittedName>
</protein>
<evidence type="ECO:0000259" key="8">
    <source>
        <dbReference type="PROSITE" id="PS50076"/>
    </source>
</evidence>
<dbReference type="Gene3D" id="2.60.260.20">
    <property type="entry name" value="Urease metallochaperone UreE, N-terminal domain"/>
    <property type="match status" value="2"/>
</dbReference>
<evidence type="ECO:0000256" key="5">
    <source>
        <dbReference type="ARBA" id="ARBA00023186"/>
    </source>
</evidence>
<dbReference type="EMBL" id="CP017557">
    <property type="protein sequence ID" value="AOW05223.1"/>
    <property type="molecule type" value="Genomic_DNA"/>
</dbReference>
<evidence type="ECO:0000313" key="12">
    <source>
        <dbReference type="Proteomes" id="UP000182444"/>
    </source>
</evidence>
<organism evidence="10 12">
    <name type="scientific">Yarrowia lipolytica</name>
    <name type="common">Candida lipolytica</name>
    <dbReference type="NCBI Taxonomy" id="4952"/>
    <lineage>
        <taxon>Eukaryota</taxon>
        <taxon>Fungi</taxon>
        <taxon>Dikarya</taxon>
        <taxon>Ascomycota</taxon>
        <taxon>Saccharomycotina</taxon>
        <taxon>Dipodascomycetes</taxon>
        <taxon>Dipodascales</taxon>
        <taxon>Dipodascales incertae sedis</taxon>
        <taxon>Yarrowia</taxon>
    </lineage>
</organism>
<dbReference type="eggNOG" id="KOG0712">
    <property type="taxonomic scope" value="Eukaryota"/>
</dbReference>
<dbReference type="SMART" id="SM00271">
    <property type="entry name" value="DnaJ"/>
    <property type="match status" value="1"/>
</dbReference>
<dbReference type="CDD" id="cd10719">
    <property type="entry name" value="DnaJ_zf"/>
    <property type="match status" value="1"/>
</dbReference>
<dbReference type="PRINTS" id="PR00625">
    <property type="entry name" value="JDOMAIN"/>
</dbReference>
<gene>
    <name evidence="11" type="ORF">B0I71DRAFT_132934</name>
    <name evidence="10" type="ORF">YALI1_E12952g</name>
</gene>
<dbReference type="Pfam" id="PF00684">
    <property type="entry name" value="DnaJ_CXXCXGXG"/>
    <property type="match status" value="1"/>
</dbReference>
<dbReference type="GO" id="GO:0051082">
    <property type="term" value="F:unfolded protein binding"/>
    <property type="evidence" value="ECO:0007669"/>
    <property type="project" value="InterPro"/>
</dbReference>
<dbReference type="AlphaFoldDB" id="A0A1H6PTA9"/>
<dbReference type="InterPro" id="IPR002939">
    <property type="entry name" value="DnaJ_C"/>
</dbReference>
<dbReference type="PROSITE" id="PS00636">
    <property type="entry name" value="DNAJ_1"/>
    <property type="match status" value="1"/>
</dbReference>
<keyword evidence="4 6" id="KW-0862">Zinc</keyword>
<sequence>MRLAIQAVFLLATLMWLVAAQADFYAVLGLKKGASDKDIKKAYRTLSKKYHPDKNPGNEEAHQTFIEIGEAYEVLSDEEKRGKYDKFGHEGLKNGGGGGTNPFDLFAQFFGGGGGGQRRGVPKGPNTETHIDVSMKRMFKGFDMDLQVNLQGICSSCKGSGSADGVNHKCDGCDGSGVVIQVAQMGMMIQKFQQQCPKCQGKGHLISNPCNKCGGQKVQREDRKYNVYIEPGTPRVHSYSFEEEADKSPDHVAGDLIVQVREAPTENMGYRRRRNDLFRTEALSLKEALHGGWTRKIPFLDEESEVVLSRKKGEPTQHGHIEVIKNHGMPQMGVDDSHGDLYIKYVIVMPMGASSKVRDEL</sequence>
<feature type="domain" description="J" evidence="8">
    <location>
        <begin position="23"/>
        <end position="88"/>
    </location>
</feature>
<evidence type="ECO:0000313" key="13">
    <source>
        <dbReference type="Proteomes" id="UP000256601"/>
    </source>
</evidence>
<keyword evidence="7" id="KW-0732">Signal</keyword>
<keyword evidence="3 6" id="KW-0863">Zinc-finger</keyword>
<dbReference type="InterPro" id="IPR036410">
    <property type="entry name" value="HSP_DnaJ_Cys-rich_dom_sf"/>
</dbReference>
<dbReference type="VEuPathDB" id="FungiDB:YALI0_E10263g"/>
<evidence type="ECO:0000313" key="10">
    <source>
        <dbReference type="EMBL" id="AOW05223.1"/>
    </source>
</evidence>
<dbReference type="SUPFAM" id="SSF49493">
    <property type="entry name" value="HSP40/DnaJ peptide-binding domain"/>
    <property type="match status" value="2"/>
</dbReference>
<dbReference type="Gene3D" id="1.10.287.110">
    <property type="entry name" value="DnaJ domain"/>
    <property type="match status" value="1"/>
</dbReference>
<evidence type="ECO:0000256" key="7">
    <source>
        <dbReference type="SAM" id="SignalP"/>
    </source>
</evidence>
<evidence type="ECO:0000256" key="3">
    <source>
        <dbReference type="ARBA" id="ARBA00022771"/>
    </source>
</evidence>
<dbReference type="GeneID" id="2912593"/>
<dbReference type="FunFam" id="2.10.230.10:FF:000001">
    <property type="entry name" value="DnaJ subfamily A member 2"/>
    <property type="match status" value="1"/>
</dbReference>
<dbReference type="Proteomes" id="UP000182444">
    <property type="component" value="Chromosome 1E"/>
</dbReference>
<dbReference type="PROSITE" id="PS51188">
    <property type="entry name" value="ZF_CR"/>
    <property type="match status" value="1"/>
</dbReference>
<dbReference type="RefSeq" id="XP_503772.1">
    <property type="nucleotide sequence ID" value="XM_503772.1"/>
</dbReference>
<dbReference type="PROSITE" id="PS50076">
    <property type="entry name" value="DNAJ_2"/>
    <property type="match status" value="1"/>
</dbReference>
<keyword evidence="2" id="KW-0677">Repeat</keyword>
<dbReference type="Proteomes" id="UP000256601">
    <property type="component" value="Unassembled WGS sequence"/>
</dbReference>
<dbReference type="KEGG" id="yli:2912593"/>
<dbReference type="OMA" id="KWHEDGD"/>
<reference evidence="11 13" key="2">
    <citation type="submission" date="2018-07" db="EMBL/GenBank/DDBJ databases">
        <title>Draft Genome Assemblies for Five Robust Yarrowia lipolytica Strains Exhibiting High Lipid Production and Pentose Sugar Utilization and Sugar Alcohol Secretion from Undetoxified Lignocellulosic Biomass Hydrolysates.</title>
        <authorList>
            <consortium name="DOE Joint Genome Institute"/>
            <person name="Walker C."/>
            <person name="Ryu S."/>
            <person name="Na H."/>
            <person name="Zane M."/>
            <person name="LaButti K."/>
            <person name="Lipzen A."/>
            <person name="Haridas S."/>
            <person name="Barry K."/>
            <person name="Grigoriev I.V."/>
            <person name="Quarterman J."/>
            <person name="Slininger P."/>
            <person name="Dien B."/>
            <person name="Trinh C.T."/>
        </authorList>
    </citation>
    <scope>NUCLEOTIDE SEQUENCE [LARGE SCALE GENOMIC DNA]</scope>
    <source>
        <strain evidence="11 13">YB392</strain>
    </source>
</reference>
<dbReference type="SUPFAM" id="SSF57938">
    <property type="entry name" value="DnaJ/Hsp40 cysteine-rich domain"/>
    <property type="match status" value="1"/>
</dbReference>
<feature type="signal peptide" evidence="7">
    <location>
        <begin position="1"/>
        <end position="22"/>
    </location>
</feature>
<dbReference type="VEuPathDB" id="FungiDB:YALI1_E12952g"/>
<feature type="zinc finger region" description="CR-type" evidence="6">
    <location>
        <begin position="141"/>
        <end position="222"/>
    </location>
</feature>
<dbReference type="CDD" id="cd10747">
    <property type="entry name" value="DnaJ_C"/>
    <property type="match status" value="1"/>
</dbReference>
<dbReference type="InterPro" id="IPR001305">
    <property type="entry name" value="HSP_DnaJ_Cys-rich_dom"/>
</dbReference>
<dbReference type="GO" id="GO:0008270">
    <property type="term" value="F:zinc ion binding"/>
    <property type="evidence" value="ECO:0007669"/>
    <property type="project" value="UniProtKB-KW"/>
</dbReference>
<dbReference type="Pfam" id="PF01556">
    <property type="entry name" value="DnaJ_C"/>
    <property type="match status" value="1"/>
</dbReference>
<keyword evidence="1 6" id="KW-0479">Metal-binding</keyword>
<evidence type="ECO:0000256" key="2">
    <source>
        <dbReference type="ARBA" id="ARBA00022737"/>
    </source>
</evidence>
<dbReference type="OrthoDB" id="550424at2759"/>
<keyword evidence="5" id="KW-0143">Chaperone</keyword>
<dbReference type="CDD" id="cd06257">
    <property type="entry name" value="DnaJ"/>
    <property type="match status" value="1"/>
</dbReference>
<evidence type="ECO:0000256" key="1">
    <source>
        <dbReference type="ARBA" id="ARBA00022723"/>
    </source>
</evidence>
<dbReference type="Gene3D" id="2.10.230.10">
    <property type="entry name" value="Heat shock protein DnaJ, cysteine-rich domain"/>
    <property type="match status" value="1"/>
</dbReference>
<dbReference type="InterPro" id="IPR044713">
    <property type="entry name" value="DNJA1/2-like"/>
</dbReference>
<accession>A0A1H6PTA9</accession>
<dbReference type="SUPFAM" id="SSF46565">
    <property type="entry name" value="Chaperone J-domain"/>
    <property type="match status" value="1"/>
</dbReference>
<dbReference type="InterPro" id="IPR001623">
    <property type="entry name" value="DnaJ_domain"/>
</dbReference>
<reference evidence="10 12" key="1">
    <citation type="journal article" date="2016" name="PLoS ONE">
        <title>Sequence Assembly of Yarrowia lipolytica Strain W29/CLIB89 Shows Transposable Element Diversity.</title>
        <authorList>
            <person name="Magnan C."/>
            <person name="Yu J."/>
            <person name="Chang I."/>
            <person name="Jahn E."/>
            <person name="Kanomata Y."/>
            <person name="Wu J."/>
            <person name="Zeller M."/>
            <person name="Oakes M."/>
            <person name="Baldi P."/>
            <person name="Sandmeyer S."/>
        </authorList>
    </citation>
    <scope>NUCLEOTIDE SEQUENCE [LARGE SCALE GENOMIC DNA]</scope>
    <source>
        <strain evidence="10">CLIB89</strain>
        <strain evidence="12">CLIB89(W29)</strain>
    </source>
</reference>
<dbReference type="EMBL" id="KZ859007">
    <property type="protein sequence ID" value="RDW25267.1"/>
    <property type="molecule type" value="Genomic_DNA"/>
</dbReference>